<feature type="compositionally biased region" description="Low complexity" evidence="1">
    <location>
        <begin position="120"/>
        <end position="140"/>
    </location>
</feature>
<comment type="caution">
    <text evidence="2">The sequence shown here is derived from an EMBL/GenBank/DDBJ whole genome shotgun (WGS) entry which is preliminary data.</text>
</comment>
<evidence type="ECO:0000313" key="3">
    <source>
        <dbReference type="Proteomes" id="UP000094819"/>
    </source>
</evidence>
<dbReference type="AlphaFoldDB" id="A0A1E3JFT6"/>
<feature type="region of interest" description="Disordered" evidence="1">
    <location>
        <begin position="396"/>
        <end position="450"/>
    </location>
</feature>
<reference evidence="2 3" key="1">
    <citation type="submission" date="2016-06" db="EMBL/GenBank/DDBJ databases">
        <title>Evolution of pathogenesis and genome organization in the Tremellales.</title>
        <authorList>
            <person name="Cuomo C."/>
            <person name="Litvintseva A."/>
            <person name="Heitman J."/>
            <person name="Chen Y."/>
            <person name="Sun S."/>
            <person name="Springer D."/>
            <person name="Dromer F."/>
            <person name="Young S."/>
            <person name="Zeng Q."/>
            <person name="Chapman S."/>
            <person name="Gujja S."/>
            <person name="Saif S."/>
            <person name="Birren B."/>
        </authorList>
    </citation>
    <scope>NUCLEOTIDE SEQUENCE [LARGE SCALE GENOMIC DNA]</scope>
    <source>
        <strain evidence="2 3">CBS 7118</strain>
    </source>
</reference>
<evidence type="ECO:0000313" key="2">
    <source>
        <dbReference type="EMBL" id="ODN99525.1"/>
    </source>
</evidence>
<organism evidence="2 3">
    <name type="scientific">Cryptococcus wingfieldii CBS 7118</name>
    <dbReference type="NCBI Taxonomy" id="1295528"/>
    <lineage>
        <taxon>Eukaryota</taxon>
        <taxon>Fungi</taxon>
        <taxon>Dikarya</taxon>
        <taxon>Basidiomycota</taxon>
        <taxon>Agaricomycotina</taxon>
        <taxon>Tremellomycetes</taxon>
        <taxon>Tremellales</taxon>
        <taxon>Cryptococcaceae</taxon>
        <taxon>Cryptococcus</taxon>
    </lineage>
</organism>
<dbReference type="Proteomes" id="UP000094819">
    <property type="component" value="Unassembled WGS sequence"/>
</dbReference>
<sequence>MLLRLLPTPTPHNPSPLTILFTLPLPTHPYTSRSLPLPPALLSHRNLCVQENVECPNILLGECASWVAGIIDDVTFSLPLLTIAVNFVDGTSMTMPITDDCVKRLDRVVDQVQMSFATTAPSPVASPRTSSSSAGSSSASVYNEAGDNVPRRSFLYNILSPLLPSSPQVQSQPSPRAQTVSSASARVHRRLARSILVDTYRCYVLSVLKESLPSAYLPWSIQSECNRMSAEFEKLQSEINALLAKSKSVEPRELAPARSRSTSTSSDHASSSCSDSECSSTDATSVDSLPPRATPQAYLVSLPPVHSLPSGLRTQYTFLLSRLTKIASRKSQLRKLGMRYDREDGKRAWLENLERGRLADKVVRRSWGNLELPLSMRSSYTSMPQQGTRLWRSVTAEDVERERQEREARSRLMADTPYAFGEEDEDSDAASFTSEDDLPVTPTTKPTFPLIRPVMPAHTEQGCEPGRLYVSVEECEPESPVKSRVASPPPLIHSSPNNRVVSSFNEYRASWEDNPVVGKVTSAMESLMLAGPLIKAKLAVAEEADANGEVQMERFYGQCGLHV</sequence>
<feature type="region of interest" description="Disordered" evidence="1">
    <location>
        <begin position="120"/>
        <end position="143"/>
    </location>
</feature>
<keyword evidence="3" id="KW-1185">Reference proteome</keyword>
<dbReference type="GeneID" id="30192582"/>
<dbReference type="OrthoDB" id="3224257at2759"/>
<gene>
    <name evidence="2" type="ORF">L198_03369</name>
</gene>
<name>A0A1E3JFT6_9TREE</name>
<dbReference type="RefSeq" id="XP_019032602.1">
    <property type="nucleotide sequence ID" value="XM_019175499.1"/>
</dbReference>
<dbReference type="EMBL" id="AWGH01000008">
    <property type="protein sequence ID" value="ODN99525.1"/>
    <property type="molecule type" value="Genomic_DNA"/>
</dbReference>
<feature type="region of interest" description="Disordered" evidence="1">
    <location>
        <begin position="250"/>
        <end position="290"/>
    </location>
</feature>
<feature type="compositionally biased region" description="Acidic residues" evidence="1">
    <location>
        <begin position="421"/>
        <end position="438"/>
    </location>
</feature>
<feature type="compositionally biased region" description="Basic and acidic residues" evidence="1">
    <location>
        <begin position="398"/>
        <end position="412"/>
    </location>
</feature>
<accession>A0A1E3JFT6</accession>
<evidence type="ECO:0000256" key="1">
    <source>
        <dbReference type="SAM" id="MobiDB-lite"/>
    </source>
</evidence>
<protein>
    <submittedName>
        <fullName evidence="2">Uncharacterized protein</fullName>
    </submittedName>
</protein>
<feature type="compositionally biased region" description="Low complexity" evidence="1">
    <location>
        <begin position="257"/>
        <end position="285"/>
    </location>
</feature>
<proteinExistence type="predicted"/>